<dbReference type="EMBL" id="JADCUA010000024">
    <property type="protein sequence ID" value="KAH9831867.1"/>
    <property type="molecule type" value="Genomic_DNA"/>
</dbReference>
<proteinExistence type="predicted"/>
<sequence length="179" mass="19095">MYRESSSLIRSACISSSLCCVALSVASVVAKRSSRSAAVVPLSPWVARCLSNTAWRLSCCRNMASRPETIPTNCATHGACSCADCICSRNCSNSKPGRETTGKGATSGATEARRGEARRDFQSRRTASSGCGRLPGIGHGGHWPDPIRLIGSHLARLGLWVRHGRAQFIELSAYNTACH</sequence>
<keyword evidence="3" id="KW-1185">Reference proteome</keyword>
<dbReference type="GeneID" id="71998295"/>
<evidence type="ECO:0008006" key="4">
    <source>
        <dbReference type="Google" id="ProtNLM"/>
    </source>
</evidence>
<evidence type="ECO:0000256" key="1">
    <source>
        <dbReference type="SAM" id="MobiDB-lite"/>
    </source>
</evidence>
<evidence type="ECO:0000313" key="3">
    <source>
        <dbReference type="Proteomes" id="UP000814176"/>
    </source>
</evidence>
<name>A0ABQ8K4P6_9APHY</name>
<gene>
    <name evidence="2" type="ORF">C8Q71DRAFT_288266</name>
</gene>
<organism evidence="2 3">
    <name type="scientific">Rhodofomes roseus</name>
    <dbReference type="NCBI Taxonomy" id="34475"/>
    <lineage>
        <taxon>Eukaryota</taxon>
        <taxon>Fungi</taxon>
        <taxon>Dikarya</taxon>
        <taxon>Basidiomycota</taxon>
        <taxon>Agaricomycotina</taxon>
        <taxon>Agaricomycetes</taxon>
        <taxon>Polyporales</taxon>
        <taxon>Rhodofomes</taxon>
    </lineage>
</organism>
<dbReference type="RefSeq" id="XP_047774964.1">
    <property type="nucleotide sequence ID" value="XM_047917563.1"/>
</dbReference>
<evidence type="ECO:0000313" key="2">
    <source>
        <dbReference type="EMBL" id="KAH9831867.1"/>
    </source>
</evidence>
<accession>A0ABQ8K4P6</accession>
<reference evidence="2 3" key="1">
    <citation type="journal article" date="2021" name="Environ. Microbiol.">
        <title>Gene family expansions and transcriptome signatures uncover fungal adaptations to wood decay.</title>
        <authorList>
            <person name="Hage H."/>
            <person name="Miyauchi S."/>
            <person name="Viragh M."/>
            <person name="Drula E."/>
            <person name="Min B."/>
            <person name="Chaduli D."/>
            <person name="Navarro D."/>
            <person name="Favel A."/>
            <person name="Norest M."/>
            <person name="Lesage-Meessen L."/>
            <person name="Balint B."/>
            <person name="Merenyi Z."/>
            <person name="de Eugenio L."/>
            <person name="Morin E."/>
            <person name="Martinez A.T."/>
            <person name="Baldrian P."/>
            <person name="Stursova M."/>
            <person name="Martinez M.J."/>
            <person name="Novotny C."/>
            <person name="Magnuson J.K."/>
            <person name="Spatafora J.W."/>
            <person name="Maurice S."/>
            <person name="Pangilinan J."/>
            <person name="Andreopoulos W."/>
            <person name="LaButti K."/>
            <person name="Hundley H."/>
            <person name="Na H."/>
            <person name="Kuo A."/>
            <person name="Barry K."/>
            <person name="Lipzen A."/>
            <person name="Henrissat B."/>
            <person name="Riley R."/>
            <person name="Ahrendt S."/>
            <person name="Nagy L.G."/>
            <person name="Grigoriev I.V."/>
            <person name="Martin F."/>
            <person name="Rosso M.N."/>
        </authorList>
    </citation>
    <scope>NUCLEOTIDE SEQUENCE [LARGE SCALE GENOMIC DNA]</scope>
    <source>
        <strain evidence="2 3">CIRM-BRFM 1785</strain>
    </source>
</reference>
<dbReference type="Proteomes" id="UP000814176">
    <property type="component" value="Unassembled WGS sequence"/>
</dbReference>
<comment type="caution">
    <text evidence="2">The sequence shown here is derived from an EMBL/GenBank/DDBJ whole genome shotgun (WGS) entry which is preliminary data.</text>
</comment>
<protein>
    <recommendedName>
        <fullName evidence="4">Secreted protein</fullName>
    </recommendedName>
</protein>
<feature type="compositionally biased region" description="Basic and acidic residues" evidence="1">
    <location>
        <begin position="111"/>
        <end position="123"/>
    </location>
</feature>
<feature type="region of interest" description="Disordered" evidence="1">
    <location>
        <begin position="94"/>
        <end position="137"/>
    </location>
</feature>